<dbReference type="Pfam" id="PF03009">
    <property type="entry name" value="GDPD"/>
    <property type="match status" value="1"/>
</dbReference>
<dbReference type="PANTHER" id="PTHR43620">
    <property type="entry name" value="GLYCEROPHOSPHORYL DIESTER PHOSPHODIESTERASE"/>
    <property type="match status" value="1"/>
</dbReference>
<protein>
    <recommendedName>
        <fullName evidence="2">glycerophosphodiester phosphodiesterase</fullName>
        <ecNumber evidence="2">3.1.4.46</ecNumber>
    </recommendedName>
</protein>
<name>A0ABZ1AXN1_9ACTN</name>
<gene>
    <name evidence="9" type="ORF">U6N30_26825</name>
</gene>
<evidence type="ECO:0000313" key="10">
    <source>
        <dbReference type="Proteomes" id="UP001324287"/>
    </source>
</evidence>
<evidence type="ECO:0000256" key="2">
    <source>
        <dbReference type="ARBA" id="ARBA00012247"/>
    </source>
</evidence>
<evidence type="ECO:0000313" key="9">
    <source>
        <dbReference type="EMBL" id="WRL63327.1"/>
    </source>
</evidence>
<keyword evidence="3" id="KW-0732">Signal</keyword>
<dbReference type="InterPro" id="IPR017946">
    <property type="entry name" value="PLC-like_Pdiesterase_TIM-brl"/>
</dbReference>
<feature type="compositionally biased region" description="Low complexity" evidence="7">
    <location>
        <begin position="285"/>
        <end position="323"/>
    </location>
</feature>
<organism evidence="9 10">
    <name type="scientific">Blastococcus brunescens</name>
    <dbReference type="NCBI Taxonomy" id="1564165"/>
    <lineage>
        <taxon>Bacteria</taxon>
        <taxon>Bacillati</taxon>
        <taxon>Actinomycetota</taxon>
        <taxon>Actinomycetes</taxon>
        <taxon>Geodermatophilales</taxon>
        <taxon>Geodermatophilaceae</taxon>
        <taxon>Blastococcus</taxon>
    </lineage>
</organism>
<feature type="domain" description="GP-PDE" evidence="8">
    <location>
        <begin position="18"/>
        <end position="327"/>
    </location>
</feature>
<comment type="similarity">
    <text evidence="1">Belongs to the glycerophosphoryl diester phosphodiesterase family.</text>
</comment>
<dbReference type="Proteomes" id="UP001324287">
    <property type="component" value="Chromosome"/>
</dbReference>
<evidence type="ECO:0000256" key="1">
    <source>
        <dbReference type="ARBA" id="ARBA00007277"/>
    </source>
</evidence>
<dbReference type="InterPro" id="IPR030395">
    <property type="entry name" value="GP_PDE_dom"/>
</dbReference>
<keyword evidence="4" id="KW-0319">Glycerol metabolism</keyword>
<evidence type="ECO:0000259" key="8">
    <source>
        <dbReference type="PROSITE" id="PS51704"/>
    </source>
</evidence>
<comment type="catalytic activity">
    <reaction evidence="6">
        <text>a sn-glycero-3-phosphodiester + H2O = an alcohol + sn-glycerol 3-phosphate + H(+)</text>
        <dbReference type="Rhea" id="RHEA:12969"/>
        <dbReference type="ChEBI" id="CHEBI:15377"/>
        <dbReference type="ChEBI" id="CHEBI:15378"/>
        <dbReference type="ChEBI" id="CHEBI:30879"/>
        <dbReference type="ChEBI" id="CHEBI:57597"/>
        <dbReference type="ChEBI" id="CHEBI:83408"/>
        <dbReference type="EC" id="3.1.4.46"/>
    </reaction>
</comment>
<keyword evidence="10" id="KW-1185">Reference proteome</keyword>
<proteinExistence type="inferred from homology"/>
<dbReference type="SUPFAM" id="SSF51695">
    <property type="entry name" value="PLC-like phosphodiesterases"/>
    <property type="match status" value="1"/>
</dbReference>
<dbReference type="Gene3D" id="3.20.20.190">
    <property type="entry name" value="Phosphatidylinositol (PI) phosphodiesterase"/>
    <property type="match status" value="1"/>
</dbReference>
<dbReference type="PROSITE" id="PS51704">
    <property type="entry name" value="GP_PDE"/>
    <property type="match status" value="1"/>
</dbReference>
<dbReference type="RefSeq" id="WP_324274662.1">
    <property type="nucleotide sequence ID" value="NZ_CP141261.1"/>
</dbReference>
<evidence type="ECO:0000256" key="5">
    <source>
        <dbReference type="ARBA" id="ARBA00022801"/>
    </source>
</evidence>
<evidence type="ECO:0000256" key="6">
    <source>
        <dbReference type="ARBA" id="ARBA00047512"/>
    </source>
</evidence>
<dbReference type="EC" id="3.1.4.46" evidence="2"/>
<feature type="compositionally biased region" description="Basic residues" evidence="7">
    <location>
        <begin position="324"/>
        <end position="335"/>
    </location>
</feature>
<feature type="region of interest" description="Disordered" evidence="7">
    <location>
        <begin position="264"/>
        <end position="379"/>
    </location>
</feature>
<evidence type="ECO:0000256" key="7">
    <source>
        <dbReference type="SAM" id="MobiDB-lite"/>
    </source>
</evidence>
<keyword evidence="5" id="KW-0378">Hydrolase</keyword>
<evidence type="ECO:0000256" key="3">
    <source>
        <dbReference type="ARBA" id="ARBA00022729"/>
    </source>
</evidence>
<dbReference type="PANTHER" id="PTHR43620:SF7">
    <property type="entry name" value="GLYCEROPHOSPHODIESTER PHOSPHODIESTERASE GDPD5-RELATED"/>
    <property type="match status" value="1"/>
</dbReference>
<sequence>MRATESLAARPATRLPRPVVIGHRGAPAYRPEHTVASYELAIELGAELIEPDVVISRDGALVVRHESELSWSTDVAGRPEFADRHTTKEHDGVQCTGWFTEDFTLAELRTLRAVERMPEYRPLNTAYDGHFGILTLAEVIDLARDRSTSDRRIRVLAELKHPAWSDEQGLPMAELVADELRRLEATDQQGPVLLQSFDAGLLRDLRGRLGEQGPEMVQLVNDAAAGDRMVTRAGLREISTYAQGIAPSVERVLRSVHPVRGTSSLVSEARRAAWPSSRGPCGRRTPSCPSTSASAPSPRHWAMRSASPVSCSPSASTASSPTPRARRPRRRRTGPHRGLTSGARRVPEEGRRAALRTEGSQGLTEHRRAAISSLNRSSP</sequence>
<reference evidence="9 10" key="1">
    <citation type="submission" date="2023-12" db="EMBL/GenBank/DDBJ databases">
        <title>Blastococcus brunescens sp. nov., an actonobacterium isolated from sandstone collected in sahara desert.</title>
        <authorList>
            <person name="Gtari M."/>
            <person name="Ghodhbane F."/>
        </authorList>
    </citation>
    <scope>NUCLEOTIDE SEQUENCE [LARGE SCALE GENOMIC DNA]</scope>
    <source>
        <strain evidence="9 10">BMG 8361</strain>
    </source>
</reference>
<evidence type="ECO:0000256" key="4">
    <source>
        <dbReference type="ARBA" id="ARBA00022798"/>
    </source>
</evidence>
<accession>A0ABZ1AXN1</accession>
<dbReference type="EMBL" id="CP141261">
    <property type="protein sequence ID" value="WRL63327.1"/>
    <property type="molecule type" value="Genomic_DNA"/>
</dbReference>